<evidence type="ECO:0000313" key="2">
    <source>
        <dbReference type="Proteomes" id="UP001352223"/>
    </source>
</evidence>
<feature type="non-terminal residue" evidence="1">
    <location>
        <position position="136"/>
    </location>
</feature>
<dbReference type="GO" id="GO:0008233">
    <property type="term" value="F:peptidase activity"/>
    <property type="evidence" value="ECO:0007669"/>
    <property type="project" value="UniProtKB-KW"/>
</dbReference>
<reference evidence="1 2" key="1">
    <citation type="submission" date="2022-10" db="EMBL/GenBank/DDBJ databases">
        <authorList>
            <person name="Xie J."/>
            <person name="Shen N."/>
        </authorList>
    </citation>
    <scope>NUCLEOTIDE SEQUENCE [LARGE SCALE GENOMIC DNA]</scope>
    <source>
        <strain evidence="1 2">DSM 41681</strain>
    </source>
</reference>
<feature type="non-terminal residue" evidence="1">
    <location>
        <position position="1"/>
    </location>
</feature>
<keyword evidence="1" id="KW-0378">Hydrolase</keyword>
<protein>
    <submittedName>
        <fullName evidence="1">Serine protease</fullName>
    </submittedName>
</protein>
<dbReference type="SUPFAM" id="SSF52540">
    <property type="entry name" value="P-loop containing nucleoside triphosphate hydrolases"/>
    <property type="match status" value="1"/>
</dbReference>
<dbReference type="InterPro" id="IPR027417">
    <property type="entry name" value="P-loop_NTPase"/>
</dbReference>
<proteinExistence type="predicted"/>
<sequence>QAAGFAVPLRAAAAVEPRLAALLTRGDATVPAYGPDLNLAGVLHLTAVSVGSDGPAPADAEPVERPDVVKELAEFTVGGASVLALVGDPGCGRTTELASLAARRARGESAAPTLWLRGADLRGDDTSVTDAVGRAL</sequence>
<accession>A0ABU6CGN8</accession>
<dbReference type="EMBL" id="JAOZYB010000293">
    <property type="protein sequence ID" value="MEB3963878.1"/>
    <property type="molecule type" value="Genomic_DNA"/>
</dbReference>
<dbReference type="Proteomes" id="UP001352223">
    <property type="component" value="Unassembled WGS sequence"/>
</dbReference>
<gene>
    <name evidence="1" type="ORF">OKJ48_27105</name>
</gene>
<name>A0ABU6CGN8_9ACTN</name>
<keyword evidence="2" id="KW-1185">Reference proteome</keyword>
<evidence type="ECO:0000313" key="1">
    <source>
        <dbReference type="EMBL" id="MEB3963878.1"/>
    </source>
</evidence>
<keyword evidence="1" id="KW-0645">Protease</keyword>
<organism evidence="1 2">
    <name type="scientific">Streptomyces kunmingensis</name>
    <dbReference type="NCBI Taxonomy" id="68225"/>
    <lineage>
        <taxon>Bacteria</taxon>
        <taxon>Bacillati</taxon>
        <taxon>Actinomycetota</taxon>
        <taxon>Actinomycetes</taxon>
        <taxon>Kitasatosporales</taxon>
        <taxon>Streptomycetaceae</taxon>
        <taxon>Streptomyces</taxon>
    </lineage>
</organism>
<dbReference type="GO" id="GO:0006508">
    <property type="term" value="P:proteolysis"/>
    <property type="evidence" value="ECO:0007669"/>
    <property type="project" value="UniProtKB-KW"/>
</dbReference>
<comment type="caution">
    <text evidence="1">The sequence shown here is derived from an EMBL/GenBank/DDBJ whole genome shotgun (WGS) entry which is preliminary data.</text>
</comment>